<keyword evidence="5 6" id="KW-0472">Membrane</keyword>
<feature type="transmembrane region" description="Helical" evidence="6">
    <location>
        <begin position="46"/>
        <end position="73"/>
    </location>
</feature>
<keyword evidence="3 6" id="KW-0812">Transmembrane</keyword>
<name>A0A383A5P0_9ZZZZ</name>
<keyword evidence="2" id="KW-1003">Cell membrane</keyword>
<evidence type="ECO:0000256" key="4">
    <source>
        <dbReference type="ARBA" id="ARBA00022989"/>
    </source>
</evidence>
<feature type="transmembrane region" description="Helical" evidence="6">
    <location>
        <begin position="12"/>
        <end position="34"/>
    </location>
</feature>
<dbReference type="AlphaFoldDB" id="A0A383A5P0"/>
<proteinExistence type="predicted"/>
<evidence type="ECO:0000256" key="6">
    <source>
        <dbReference type="SAM" id="Phobius"/>
    </source>
</evidence>
<evidence type="ECO:0000256" key="5">
    <source>
        <dbReference type="ARBA" id="ARBA00023136"/>
    </source>
</evidence>
<dbReference type="PANTHER" id="PTHR30250">
    <property type="entry name" value="PST FAMILY PREDICTED COLANIC ACID TRANSPORTER"/>
    <property type="match status" value="1"/>
</dbReference>
<dbReference type="GO" id="GO:0005886">
    <property type="term" value="C:plasma membrane"/>
    <property type="evidence" value="ECO:0007669"/>
    <property type="project" value="UniProtKB-SubCell"/>
</dbReference>
<feature type="transmembrane region" description="Helical" evidence="6">
    <location>
        <begin position="80"/>
        <end position="100"/>
    </location>
</feature>
<dbReference type="InterPro" id="IPR050833">
    <property type="entry name" value="Poly_Biosynth_Transport"/>
</dbReference>
<evidence type="ECO:0000256" key="2">
    <source>
        <dbReference type="ARBA" id="ARBA00022475"/>
    </source>
</evidence>
<gene>
    <name evidence="7" type="ORF">METZ01_LOCUS455787</name>
</gene>
<organism evidence="7">
    <name type="scientific">marine metagenome</name>
    <dbReference type="NCBI Taxonomy" id="408172"/>
    <lineage>
        <taxon>unclassified sequences</taxon>
        <taxon>metagenomes</taxon>
        <taxon>ecological metagenomes</taxon>
    </lineage>
</organism>
<evidence type="ECO:0008006" key="8">
    <source>
        <dbReference type="Google" id="ProtNLM"/>
    </source>
</evidence>
<protein>
    <recommendedName>
        <fullName evidence="8">Polysaccharide biosynthesis protein C-terminal domain-containing protein</fullName>
    </recommendedName>
</protein>
<evidence type="ECO:0000256" key="3">
    <source>
        <dbReference type="ARBA" id="ARBA00022692"/>
    </source>
</evidence>
<evidence type="ECO:0000256" key="1">
    <source>
        <dbReference type="ARBA" id="ARBA00004651"/>
    </source>
</evidence>
<dbReference type="EMBL" id="UINC01189302">
    <property type="protein sequence ID" value="SVE02933.1"/>
    <property type="molecule type" value="Genomic_DNA"/>
</dbReference>
<comment type="subcellular location">
    <subcellularLocation>
        <location evidence="1">Cell membrane</location>
        <topology evidence="1">Multi-pass membrane protein</topology>
    </subcellularLocation>
</comment>
<feature type="transmembrane region" description="Helical" evidence="6">
    <location>
        <begin position="132"/>
        <end position="154"/>
    </location>
</feature>
<feature type="transmembrane region" description="Helical" evidence="6">
    <location>
        <begin position="106"/>
        <end position="125"/>
    </location>
</feature>
<feature type="non-terminal residue" evidence="7">
    <location>
        <position position="211"/>
    </location>
</feature>
<keyword evidence="4 6" id="KW-1133">Transmembrane helix</keyword>
<accession>A0A383A5P0</accession>
<dbReference type="PANTHER" id="PTHR30250:SF28">
    <property type="entry name" value="POLYSACCHARIDE BIOSYNTHESIS PROTEIN"/>
    <property type="match status" value="1"/>
</dbReference>
<feature type="transmembrane region" description="Helical" evidence="6">
    <location>
        <begin position="160"/>
        <end position="178"/>
    </location>
</feature>
<reference evidence="7" key="1">
    <citation type="submission" date="2018-05" db="EMBL/GenBank/DDBJ databases">
        <authorList>
            <person name="Lanie J.A."/>
            <person name="Ng W.-L."/>
            <person name="Kazmierczak K.M."/>
            <person name="Andrzejewski T.M."/>
            <person name="Davidsen T.M."/>
            <person name="Wayne K.J."/>
            <person name="Tettelin H."/>
            <person name="Glass J.I."/>
            <person name="Rusch D."/>
            <person name="Podicherti R."/>
            <person name="Tsui H.-C.T."/>
            <person name="Winkler M.E."/>
        </authorList>
    </citation>
    <scope>NUCLEOTIDE SEQUENCE</scope>
</reference>
<evidence type="ECO:0000313" key="7">
    <source>
        <dbReference type="EMBL" id="SVE02933.1"/>
    </source>
</evidence>
<sequence>MGIFSNIHGLADIGSIGLASLIGSGISALFWIYLAALLGAENYGELSYYISIAGIMTSISFFGGPMAVTVLVAKKIKIESTIYLLSISGSLISAIILYVAFTNIGLSVYVLGAVVYNLAIAELFGRKLYKKYSIYFVLQKALFVILALILYYVIGPEGVLLGIGLSFTPFLIQIYTSFKNTNINFQLLKIKWKFIANNFLIDLSNVVNVQI</sequence>